<gene>
    <name evidence="1" type="ORF">LCGC14_2958530</name>
</gene>
<proteinExistence type="predicted"/>
<accession>A0A0F8Y0C8</accession>
<reference evidence="1" key="1">
    <citation type="journal article" date="2015" name="Nature">
        <title>Complex archaea that bridge the gap between prokaryotes and eukaryotes.</title>
        <authorList>
            <person name="Spang A."/>
            <person name="Saw J.H."/>
            <person name="Jorgensen S.L."/>
            <person name="Zaremba-Niedzwiedzka K."/>
            <person name="Martijn J."/>
            <person name="Lind A.E."/>
            <person name="van Eijk R."/>
            <person name="Schleper C."/>
            <person name="Guy L."/>
            <person name="Ettema T.J."/>
        </authorList>
    </citation>
    <scope>NUCLEOTIDE SEQUENCE</scope>
</reference>
<protein>
    <submittedName>
        <fullName evidence="1">Uncharacterized protein</fullName>
    </submittedName>
</protein>
<evidence type="ECO:0000313" key="1">
    <source>
        <dbReference type="EMBL" id="KKK66990.1"/>
    </source>
</evidence>
<organism evidence="1">
    <name type="scientific">marine sediment metagenome</name>
    <dbReference type="NCBI Taxonomy" id="412755"/>
    <lineage>
        <taxon>unclassified sequences</taxon>
        <taxon>metagenomes</taxon>
        <taxon>ecological metagenomes</taxon>
    </lineage>
</organism>
<dbReference type="EMBL" id="LAZR01059819">
    <property type="protein sequence ID" value="KKK66990.1"/>
    <property type="molecule type" value="Genomic_DNA"/>
</dbReference>
<name>A0A0F8Y0C8_9ZZZZ</name>
<comment type="caution">
    <text evidence="1">The sequence shown here is derived from an EMBL/GenBank/DDBJ whole genome shotgun (WGS) entry which is preliminary data.</text>
</comment>
<sequence length="68" mass="7721">MGNKDPVTRIVNIPAQFLPLIEKERERRGCFSMHECMGHILKDYFGTDGLKPPVPEKEKVIKGVKINA</sequence>
<dbReference type="AlphaFoldDB" id="A0A0F8Y0C8"/>